<keyword evidence="2" id="KW-1133">Transmembrane helix</keyword>
<feature type="region of interest" description="Disordered" evidence="1">
    <location>
        <begin position="1"/>
        <end position="74"/>
    </location>
</feature>
<evidence type="ECO:0008006" key="5">
    <source>
        <dbReference type="Google" id="ProtNLM"/>
    </source>
</evidence>
<accession>E3JBG4</accession>
<feature type="compositionally biased region" description="Acidic residues" evidence="1">
    <location>
        <begin position="15"/>
        <end position="24"/>
    </location>
</feature>
<dbReference type="Pfam" id="PF11241">
    <property type="entry name" value="DUF3043"/>
    <property type="match status" value="1"/>
</dbReference>
<evidence type="ECO:0000313" key="3">
    <source>
        <dbReference type="EMBL" id="ADP79836.1"/>
    </source>
</evidence>
<gene>
    <name evidence="3" type="ordered locus">FraEuI1c_1780</name>
</gene>
<dbReference type="InParanoid" id="E3JBG4"/>
<dbReference type="eggNOG" id="ENOG5031D67">
    <property type="taxonomic scope" value="Bacteria"/>
</dbReference>
<dbReference type="HOGENOM" id="CLU_091328_1_1_11"/>
<dbReference type="OrthoDB" id="5194448at2"/>
<dbReference type="Proteomes" id="UP000002484">
    <property type="component" value="Chromosome"/>
</dbReference>
<feature type="transmembrane region" description="Helical" evidence="2">
    <location>
        <begin position="114"/>
        <end position="133"/>
    </location>
</feature>
<feature type="transmembrane region" description="Helical" evidence="2">
    <location>
        <begin position="139"/>
        <end position="158"/>
    </location>
</feature>
<sequence>MPSINLKKRSRDVEPEPTEPDVVDEPVGADGRTTAKKGRPTPKRSQARATRSTGTFGAPATTKEARARDRSARRTLVQEQRAAMRAGDLSKMPPGERVPERVLARDIVDSRYNVGPVFLVVIVVFYLGSFFPSAAAHKVVLYVMLLGLFAMIADSFYLSQKVARAVAEAYPGSQVKVKMYAVRRAIAPRRFRMPKARVSPRSG</sequence>
<feature type="compositionally biased region" description="Basic residues" evidence="1">
    <location>
        <begin position="34"/>
        <end position="46"/>
    </location>
</feature>
<evidence type="ECO:0000313" key="4">
    <source>
        <dbReference type="Proteomes" id="UP000002484"/>
    </source>
</evidence>
<evidence type="ECO:0000256" key="1">
    <source>
        <dbReference type="SAM" id="MobiDB-lite"/>
    </source>
</evidence>
<dbReference type="KEGG" id="fri:FraEuI1c_1780"/>
<dbReference type="STRING" id="298654.FraEuI1c_1780"/>
<feature type="compositionally biased region" description="Basic and acidic residues" evidence="1">
    <location>
        <begin position="63"/>
        <end position="72"/>
    </location>
</feature>
<keyword evidence="2" id="KW-0812">Transmembrane</keyword>
<organism evidence="3 4">
    <name type="scientific">Pseudofrankia inefficax (strain DSM 45817 / CECT 9037 / DDB 130130 / EuI1c)</name>
    <name type="common">Frankia inefficax</name>
    <dbReference type="NCBI Taxonomy" id="298654"/>
    <lineage>
        <taxon>Bacteria</taxon>
        <taxon>Bacillati</taxon>
        <taxon>Actinomycetota</taxon>
        <taxon>Actinomycetes</taxon>
        <taxon>Frankiales</taxon>
        <taxon>Frankiaceae</taxon>
        <taxon>Pseudofrankia</taxon>
    </lineage>
</organism>
<dbReference type="EMBL" id="CP002299">
    <property type="protein sequence ID" value="ADP79836.1"/>
    <property type="molecule type" value="Genomic_DNA"/>
</dbReference>
<keyword evidence="4" id="KW-1185">Reference proteome</keyword>
<keyword evidence="2" id="KW-0472">Membrane</keyword>
<evidence type="ECO:0000256" key="2">
    <source>
        <dbReference type="SAM" id="Phobius"/>
    </source>
</evidence>
<dbReference type="AlphaFoldDB" id="E3JBG4"/>
<protein>
    <recommendedName>
        <fullName evidence="5">Integral membrane protein</fullName>
    </recommendedName>
</protein>
<reference evidence="3 4" key="1">
    <citation type="submission" date="2010-10" db="EMBL/GenBank/DDBJ databases">
        <title>Complete sequence of Frankia sp. EuI1c.</title>
        <authorList>
            <consortium name="US DOE Joint Genome Institute"/>
            <person name="Lucas S."/>
            <person name="Copeland A."/>
            <person name="Lapidus A."/>
            <person name="Cheng J.-F."/>
            <person name="Bruce D."/>
            <person name="Goodwin L."/>
            <person name="Pitluck S."/>
            <person name="Chertkov O."/>
            <person name="Detter J.C."/>
            <person name="Han C."/>
            <person name="Tapia R."/>
            <person name="Land M."/>
            <person name="Hauser L."/>
            <person name="Jeffries C."/>
            <person name="Kyrpides N."/>
            <person name="Ivanova N."/>
            <person name="Mikhailova N."/>
            <person name="Beauchemin N."/>
            <person name="Sen A."/>
            <person name="Sur S.A."/>
            <person name="Gtari M."/>
            <person name="Wall L."/>
            <person name="Tisa L."/>
            <person name="Woyke T."/>
        </authorList>
    </citation>
    <scope>NUCLEOTIDE SEQUENCE [LARGE SCALE GENOMIC DNA]</scope>
    <source>
        <strain evidence="4">DSM 45817 / CECT 9037 / EuI1c</strain>
    </source>
</reference>
<feature type="compositionally biased region" description="Basic residues" evidence="1">
    <location>
        <begin position="1"/>
        <end position="10"/>
    </location>
</feature>
<proteinExistence type="predicted"/>
<dbReference type="InterPro" id="IPR021403">
    <property type="entry name" value="DUF3043"/>
</dbReference>
<dbReference type="RefSeq" id="WP_013422955.1">
    <property type="nucleotide sequence ID" value="NC_014666.1"/>
</dbReference>
<name>E3JBG4_PSEI1</name>